<dbReference type="RefSeq" id="WP_349431744.1">
    <property type="nucleotide sequence ID" value="NZ_CP157743.1"/>
</dbReference>
<keyword evidence="1" id="KW-0489">Methyltransferase</keyword>
<evidence type="ECO:0000313" key="1">
    <source>
        <dbReference type="EMBL" id="XBS20717.1"/>
    </source>
</evidence>
<gene>
    <name evidence="1" type="ORF">Q9L42_000885</name>
</gene>
<organism evidence="1 2">
    <name type="scientific">Methylomarinum roseum</name>
    <dbReference type="NCBI Taxonomy" id="3067653"/>
    <lineage>
        <taxon>Bacteria</taxon>
        <taxon>Pseudomonadati</taxon>
        <taxon>Pseudomonadota</taxon>
        <taxon>Gammaproteobacteria</taxon>
        <taxon>Methylococcales</taxon>
        <taxon>Methylococcaceae</taxon>
        <taxon>Methylomarinum</taxon>
    </lineage>
</organism>
<name>A0AAU7NUW2_9GAMM</name>
<proteinExistence type="predicted"/>
<dbReference type="EC" id="2.1.1.-" evidence="1"/>
<dbReference type="SUPFAM" id="SSF53335">
    <property type="entry name" value="S-adenosyl-L-methionine-dependent methyltransferases"/>
    <property type="match status" value="1"/>
</dbReference>
<dbReference type="AlphaFoldDB" id="A0AAU7NUW2"/>
<reference evidence="1 2" key="1">
    <citation type="journal article" date="2024" name="Microbiology">
        <title>Methylomarinum rosea sp. nov., a novel halophilic methanotrophic bacterium from the hypersaline Lake Elton.</title>
        <authorList>
            <person name="Suleimanov R.Z."/>
            <person name="Oshkin I.Y."/>
            <person name="Danilova O.V."/>
            <person name="Suzina N.E."/>
            <person name="Dedysh S.N."/>
        </authorList>
    </citation>
    <scope>NUCLEOTIDE SEQUENCE [LARGE SCALE GENOMIC DNA]</scope>
    <source>
        <strain evidence="1 2">Ch1-1</strain>
    </source>
</reference>
<dbReference type="Gene3D" id="3.40.50.150">
    <property type="entry name" value="Vaccinia Virus protein VP39"/>
    <property type="match status" value="1"/>
</dbReference>
<dbReference type="EMBL" id="CP157743">
    <property type="protein sequence ID" value="XBS20717.1"/>
    <property type="molecule type" value="Genomic_DNA"/>
</dbReference>
<sequence>MDQTTSISCPLCHSHRSSAFFSDKRRGYRRCPDCYLVFVPTEQHLSADEEKAIYDLHQNDPNDPGYRQFLARLFHPLTERLYAQEKGLDYGCGPGPALTMMLRERGFDMQTYDPLYADHPERLRHAYDFITCTEVVEHFRRPHDEFERLFALLKTGGHLGVMTKMVIDAEAFARWHYKNDLTHISFFSLSTFQWLAKKYRCRVEFLHSDVVIFQV</sequence>
<accession>A0AAU7NUW2</accession>
<dbReference type="GO" id="GO:0008168">
    <property type="term" value="F:methyltransferase activity"/>
    <property type="evidence" value="ECO:0007669"/>
    <property type="project" value="UniProtKB-KW"/>
</dbReference>
<dbReference type="KEGG" id="mech:Q9L42_000885"/>
<evidence type="ECO:0000313" key="2">
    <source>
        <dbReference type="Proteomes" id="UP001225378"/>
    </source>
</evidence>
<protein>
    <submittedName>
        <fullName evidence="1">Class I SAM-dependent methyltransferase</fullName>
        <ecNumber evidence="1">2.1.1.-</ecNumber>
    </submittedName>
</protein>
<keyword evidence="1" id="KW-0808">Transferase</keyword>
<keyword evidence="2" id="KW-1185">Reference proteome</keyword>
<dbReference type="Proteomes" id="UP001225378">
    <property type="component" value="Chromosome"/>
</dbReference>
<dbReference type="GO" id="GO:0032259">
    <property type="term" value="P:methylation"/>
    <property type="evidence" value="ECO:0007669"/>
    <property type="project" value="UniProtKB-KW"/>
</dbReference>
<dbReference type="InterPro" id="IPR029063">
    <property type="entry name" value="SAM-dependent_MTases_sf"/>
</dbReference>
<dbReference type="Pfam" id="PF13489">
    <property type="entry name" value="Methyltransf_23"/>
    <property type="match status" value="1"/>
</dbReference>